<comment type="caution">
    <text evidence="1">The sequence shown here is derived from an EMBL/GenBank/DDBJ whole genome shotgun (WGS) entry which is preliminary data.</text>
</comment>
<dbReference type="AlphaFoldDB" id="A0A2N7X692"/>
<name>A0A2N7X692_9BURK</name>
<keyword evidence="2" id="KW-1185">Reference proteome</keyword>
<sequence>MRAGDFMIHTWETTMSFLKFRLSTDELVALHKDVETFTGGKPIGQPVQLPEYPKTTTVGDELLFGYEIDEAFVQAFPRWQSKLER</sequence>
<evidence type="ECO:0000313" key="1">
    <source>
        <dbReference type="EMBL" id="PMS37091.1"/>
    </source>
</evidence>
<reference evidence="1 2" key="1">
    <citation type="submission" date="2018-01" db="EMBL/GenBank/DDBJ databases">
        <title>Whole genome analyses suggest that Burkholderia sensu lato contains two further novel genera in the rhizoxinica-symbiotica group Mycetohabitans gen. nov., and Trinickia gen. nov.: implications for the evolution of diazotrophy and nodulation in the Burkholderiaceae.</title>
        <authorList>
            <person name="Estrada-de los Santos P."/>
            <person name="Palmer M."/>
            <person name="Chavez-Ramirez B."/>
            <person name="Beukes C."/>
            <person name="Steenkamp E.T."/>
            <person name="Hirsch A.M."/>
            <person name="Manyaka P."/>
            <person name="Maluk M."/>
            <person name="Lafos M."/>
            <person name="Crook M."/>
            <person name="Gross E."/>
            <person name="Simon M.F."/>
            <person name="Bueno dos Reis Junior F."/>
            <person name="Poole P.S."/>
            <person name="Venter S.N."/>
            <person name="James E.K."/>
        </authorList>
    </citation>
    <scope>NUCLEOTIDE SEQUENCE [LARGE SCALE GENOMIC DNA]</scope>
    <source>
        <strain evidence="1 2">JPY 581</strain>
    </source>
</reference>
<dbReference type="STRING" id="863227.GCA_000373005_01993"/>
<organism evidence="1 2">
    <name type="scientific">Trinickia symbiotica</name>
    <dbReference type="NCBI Taxonomy" id="863227"/>
    <lineage>
        <taxon>Bacteria</taxon>
        <taxon>Pseudomonadati</taxon>
        <taxon>Pseudomonadota</taxon>
        <taxon>Betaproteobacteria</taxon>
        <taxon>Burkholderiales</taxon>
        <taxon>Burkholderiaceae</taxon>
        <taxon>Trinickia</taxon>
    </lineage>
</organism>
<protein>
    <submittedName>
        <fullName evidence="1">Uncharacterized protein</fullName>
    </submittedName>
</protein>
<gene>
    <name evidence="1" type="ORF">C0Z20_10285</name>
</gene>
<evidence type="ECO:0000313" key="2">
    <source>
        <dbReference type="Proteomes" id="UP000235777"/>
    </source>
</evidence>
<proteinExistence type="predicted"/>
<dbReference type="EMBL" id="PNYC01000005">
    <property type="protein sequence ID" value="PMS37091.1"/>
    <property type="molecule type" value="Genomic_DNA"/>
</dbReference>
<dbReference type="Proteomes" id="UP000235777">
    <property type="component" value="Unassembled WGS sequence"/>
</dbReference>
<accession>A0A2N7X692</accession>